<name>A0A5S4GBE9_9ACTN</name>
<sequence>MTALWSSPERRSERCVSCAGERLFEQPPCFDGHEPGECPDWACVECGHAIMLGSAESIRTVRRLVTAAA</sequence>
<proteinExistence type="predicted"/>
<organism evidence="1 2">
    <name type="scientific">Nonomuraea turkmeniaca</name>
    <dbReference type="NCBI Taxonomy" id="103838"/>
    <lineage>
        <taxon>Bacteria</taxon>
        <taxon>Bacillati</taxon>
        <taxon>Actinomycetota</taxon>
        <taxon>Actinomycetes</taxon>
        <taxon>Streptosporangiales</taxon>
        <taxon>Streptosporangiaceae</taxon>
        <taxon>Nonomuraea</taxon>
    </lineage>
</organism>
<reference evidence="1 2" key="1">
    <citation type="submission" date="2019-05" db="EMBL/GenBank/DDBJ databases">
        <title>Draft genome sequence of Nonomuraea turkmeniaca DSM 43926.</title>
        <authorList>
            <person name="Saricaoglu S."/>
            <person name="Isik K."/>
        </authorList>
    </citation>
    <scope>NUCLEOTIDE SEQUENCE [LARGE SCALE GENOMIC DNA]</scope>
    <source>
        <strain evidence="1 2">DSM 43926</strain>
    </source>
</reference>
<evidence type="ECO:0000313" key="2">
    <source>
        <dbReference type="Proteomes" id="UP000309128"/>
    </source>
</evidence>
<dbReference type="OrthoDB" id="3831322at2"/>
<protein>
    <submittedName>
        <fullName evidence="1">Uncharacterized protein</fullName>
    </submittedName>
</protein>
<dbReference type="EMBL" id="VCKY01000020">
    <property type="protein sequence ID" value="TMR23340.1"/>
    <property type="molecule type" value="Genomic_DNA"/>
</dbReference>
<gene>
    <name evidence="1" type="ORF">ETD86_08565</name>
</gene>
<dbReference type="Proteomes" id="UP000309128">
    <property type="component" value="Unassembled WGS sequence"/>
</dbReference>
<evidence type="ECO:0000313" key="1">
    <source>
        <dbReference type="EMBL" id="TMR23340.1"/>
    </source>
</evidence>
<comment type="caution">
    <text evidence="1">The sequence shown here is derived from an EMBL/GenBank/DDBJ whole genome shotgun (WGS) entry which is preliminary data.</text>
</comment>
<dbReference type="AlphaFoldDB" id="A0A5S4GBE9"/>
<keyword evidence="2" id="KW-1185">Reference proteome</keyword>
<accession>A0A5S4GBE9</accession>